<dbReference type="AlphaFoldDB" id="A0A3N2PJW9"/>
<evidence type="ECO:0000313" key="2">
    <source>
        <dbReference type="EMBL" id="ROT34813.1"/>
    </source>
</evidence>
<dbReference type="RefSeq" id="XP_028462619.1">
    <property type="nucleotide sequence ID" value="XM_028614613.1"/>
</dbReference>
<proteinExistence type="predicted"/>
<dbReference type="GeneID" id="39583091"/>
<keyword evidence="1" id="KW-0732">Signal</keyword>
<dbReference type="Proteomes" id="UP000272025">
    <property type="component" value="Unassembled WGS sequence"/>
</dbReference>
<gene>
    <name evidence="2" type="ORF">SODALDRAFT_364048</name>
</gene>
<reference evidence="2 3" key="1">
    <citation type="journal article" date="2018" name="Mol. Ecol.">
        <title>The obligate alkalophilic soda-lake fungus Sodiomyces alkalinus has shifted to a protein diet.</title>
        <authorList>
            <person name="Grum-Grzhimaylo A.A."/>
            <person name="Falkoski D.L."/>
            <person name="van den Heuvel J."/>
            <person name="Valero-Jimenez C.A."/>
            <person name="Min B."/>
            <person name="Choi I.G."/>
            <person name="Lipzen A."/>
            <person name="Daum C.G."/>
            <person name="Aanen D.K."/>
            <person name="Tsang A."/>
            <person name="Henrissat B."/>
            <person name="Bilanenko E.N."/>
            <person name="de Vries R.P."/>
            <person name="van Kan J.A.L."/>
            <person name="Grigoriev I.V."/>
            <person name="Debets A.J.M."/>
        </authorList>
    </citation>
    <scope>NUCLEOTIDE SEQUENCE [LARGE SCALE GENOMIC DNA]</scope>
    <source>
        <strain evidence="2 3">F11</strain>
    </source>
</reference>
<keyword evidence="3" id="KW-1185">Reference proteome</keyword>
<feature type="signal peptide" evidence="1">
    <location>
        <begin position="1"/>
        <end position="15"/>
    </location>
</feature>
<evidence type="ECO:0000313" key="3">
    <source>
        <dbReference type="Proteomes" id="UP000272025"/>
    </source>
</evidence>
<accession>A0A3N2PJW9</accession>
<protein>
    <recommendedName>
        <fullName evidence="4">Secreted protein</fullName>
    </recommendedName>
</protein>
<evidence type="ECO:0000256" key="1">
    <source>
        <dbReference type="SAM" id="SignalP"/>
    </source>
</evidence>
<sequence length="200" mass="21016">MAAFFTSLVLRSISANIIFFASVGTCTNSAGLDGETTGDSSDHIISYAWPLVDDGRPFSTSIGLYGATPRRLDRLGPVDVNPLFTFSRQVLGSSRTLFLTTFILPSRPPVTSCSSITCTISSRFGAALQLQTISKAHSVQPNFAAMTPAAALSQHGSPVNGAFMALSSHVMTSCGWGNLSLIATPSCLNSRLSSPSNMST</sequence>
<name>A0A3N2PJW9_SODAK</name>
<feature type="chain" id="PRO_5018179765" description="Secreted protein" evidence="1">
    <location>
        <begin position="16"/>
        <end position="200"/>
    </location>
</feature>
<organism evidence="2 3">
    <name type="scientific">Sodiomyces alkalinus (strain CBS 110278 / VKM F-3762 / F11)</name>
    <name type="common">Alkaliphilic filamentous fungus</name>
    <dbReference type="NCBI Taxonomy" id="1314773"/>
    <lineage>
        <taxon>Eukaryota</taxon>
        <taxon>Fungi</taxon>
        <taxon>Dikarya</taxon>
        <taxon>Ascomycota</taxon>
        <taxon>Pezizomycotina</taxon>
        <taxon>Sordariomycetes</taxon>
        <taxon>Hypocreomycetidae</taxon>
        <taxon>Glomerellales</taxon>
        <taxon>Plectosphaerellaceae</taxon>
        <taxon>Sodiomyces</taxon>
    </lineage>
</organism>
<evidence type="ECO:0008006" key="4">
    <source>
        <dbReference type="Google" id="ProtNLM"/>
    </source>
</evidence>
<dbReference type="EMBL" id="ML119064">
    <property type="protein sequence ID" value="ROT34813.1"/>
    <property type="molecule type" value="Genomic_DNA"/>
</dbReference>